<evidence type="ECO:0000256" key="2">
    <source>
        <dbReference type="ARBA" id="ARBA00004316"/>
    </source>
</evidence>
<feature type="domain" description="PKD" evidence="13">
    <location>
        <begin position="1396"/>
        <end position="1484"/>
    </location>
</feature>
<keyword evidence="11" id="KW-0624">Polysaccharide degradation</keyword>
<dbReference type="InterPro" id="IPR003961">
    <property type="entry name" value="FN3_dom"/>
</dbReference>
<keyword evidence="10" id="KW-0326">Glycosidase</keyword>
<keyword evidence="9" id="KW-0966">Cell projection</keyword>
<evidence type="ECO:0000256" key="6">
    <source>
        <dbReference type="ARBA" id="ARBA00022989"/>
    </source>
</evidence>
<feature type="domain" description="Fibronectin type-III" evidence="14">
    <location>
        <begin position="459"/>
        <end position="556"/>
    </location>
</feature>
<organism evidence="15 16">
    <name type="scientific">Salinibacterium amurskyense</name>
    <dbReference type="NCBI Taxonomy" id="205941"/>
    <lineage>
        <taxon>Bacteria</taxon>
        <taxon>Bacillati</taxon>
        <taxon>Actinomycetota</taxon>
        <taxon>Actinomycetes</taxon>
        <taxon>Micrococcales</taxon>
        <taxon>Microbacteriaceae</taxon>
        <taxon>Salinibacterium</taxon>
    </lineage>
</organism>
<dbReference type="GO" id="GO:0005261">
    <property type="term" value="F:monoatomic cation channel activity"/>
    <property type="evidence" value="ECO:0007669"/>
    <property type="project" value="TreeGrafter"/>
</dbReference>
<dbReference type="SUPFAM" id="SSF49899">
    <property type="entry name" value="Concanavalin A-like lectins/glucanases"/>
    <property type="match status" value="2"/>
</dbReference>
<proteinExistence type="predicted"/>
<dbReference type="InterPro" id="IPR011047">
    <property type="entry name" value="Quinoprotein_ADH-like_sf"/>
</dbReference>
<dbReference type="InterPro" id="IPR006558">
    <property type="entry name" value="LamG-like"/>
</dbReference>
<comment type="caution">
    <text evidence="15">The sequence shown here is derived from an EMBL/GenBank/DDBJ whole genome shotgun (WGS) entry which is preliminary data.</text>
</comment>
<reference evidence="15 16" key="1">
    <citation type="submission" date="2017-11" db="EMBL/GenBank/DDBJ databases">
        <title>Genomic Encyclopedia of Archaeal and Bacterial Type Strains, Phase II (KMG-II): From Individual Species to Whole Genera.</title>
        <authorList>
            <person name="Goeker M."/>
        </authorList>
    </citation>
    <scope>NUCLEOTIDE SEQUENCE [LARGE SCALE GENOMIC DNA]</scope>
    <source>
        <strain evidence="15 16">DSM 16400</strain>
    </source>
</reference>
<feature type="signal peptide" evidence="12">
    <location>
        <begin position="1"/>
        <end position="38"/>
    </location>
</feature>
<dbReference type="Proteomes" id="UP000231742">
    <property type="component" value="Unassembled WGS sequence"/>
</dbReference>
<sequence>MRVTRQMPPNPLRLVSAAAAMTLIATLLTVTLPTAAVADTAAAPPVPTTVSSDPLPTPQINGVVWDQVIVGNTVYASGDFSSARPYGSPAGTNEQSRSYVLAYNLTTGALLPWAPTFNGQVRALAASPDGTRLYAVGDFTSVNGVSKNRIVSFDTATGNIYGAFDAGANYRVYAVVATNTQVFFSGPFTSVSGNTRLGGAAALATNGAVTSWAPELAGGRAFGIVVSPDESKVVIGGDFTTVNGSSDPGYGLAMVDATAGALITPFATNNQVRNAGLNAAIFSLSSDADSFYGTGYVYGSGGNLEGVFRSNWSDGELVWVNDCHGDTYSVSPAPNGAIYAAGHSHYCGNIDAFPQTNPWSFNRGIAFSKDATGSISRDPYGYHDWSGNSSPSLLNFFPDINLGTFTGQYQGPWDVTSNAEYAVFGGEFTRVNGQNQQGLLRFAIPAIAPNLDGPRLTGANLAPTMSSPAPGTIALSWTADWDRDNENLTYHLIRDGKSGSPIYVTEQASRFYDRPTMTYLDTGLTPGQTYTYRLRAIDPYGNNGWGSTVSFTAGATGQLSDYAAAVMEDQPSNYWRLGESGNTVVDSVARDNATATNNVGFGTSGAIIGDSNTAATFTGSSNSYAGSNTQIWRDNTFSVEAWFKTSTTSGGKIVGFGNRQTGNSSNYDRHIYMDNAGRLNFGVYTGSTRIVQSAKSYNDNEWHQVVGSMGADGMELFVDGVRVGVNPDVVWGQNYWGYWRIGGDRSWSGSDYFNGAIDEVAVYPTPLTATQIQNHFELSGRSLSGPPAPTDAYGAAVYNASPQLYWRLGEASGAVVNDSGLQGINGALSGTYTRNVPGALGGTTDSATQFTQALAATTTSLPNPSTYSSEVWFRTTSTTGGKLVEFGSSATGTANNYGDHVIMRNDGTLVFGTGGNTVSSTASYNDGQWHQAVATQGSAGLQLFVDGAVVASSAATPTQTFSGYWRLGRGNTVGVASSNYFNGDLDEFAVYQTVLTPSEVSSHFLIGTANEAPLAEFTHSESDLVASFDATGSSDPDGTIDAYEWDFGDGASSTDAVVDHTYAAAGIYDVTLTVTDNKGASAIAAATVTVLAPNVAPTAAFTSETTDNVVSFDASGSADSDGTISSFAWDFGDGASDSGESTSHLYAAAGDYTVTLTVTDNQGATGTVSHVVTALDPPVVTVLARDEFARSETSGWGTALVGGDWSTNSSGNFSVETDAGIVNHSSSGTTRHAWLPSVSTDDVTVSASISIDKAITGGGAYTGITMREVGNGFYQARVRYFSNGTLAFQLLSGGSTNIAYTDVAGLTFSAGDVLLVKAQTFGTSPTTIRGKVWKQGTSEPSDWTLTATSSVANLQTAGAVGQYSYLSGSATNAPVHVSYDSFLAIAGHADEPVTPTNLLPTASFTSAANLLTASFDSSASSDPDGSITSRLWDFGDGQSSTATSPDHTYAAAGTYQVTLTVTDNQGATDAVTQPVTVSSTPANQAPTAAFTSSATELAVAFDATGSTDADGSVASYAWDFGDGASDTGATPSHSYASSGTYTVVLTVTDDEGATGAVSHDVVVTAPPGAAFAEDTFERTVAAGWGTANVGGAWSSNTNSTYTVGSGAGAFVHTGTGTTRRALLEGVSETSVEAQVEITADKVAESGHIVVGVIGRQVGSAFYQARLRLQTGGVVGLQIMSGSTVVLANMNVPGMTYAAGDTFILKTSVEGTSPTTISAKLWKAGDAEPAAWQLVATDSTAALQAAGAVGFESYLSGSAPNAPVTVRFDNFSARPVQ</sequence>
<dbReference type="InterPro" id="IPR001791">
    <property type="entry name" value="Laminin_G"/>
</dbReference>
<dbReference type="OrthoDB" id="9802683at2"/>
<dbReference type="PROSITE" id="PS50093">
    <property type="entry name" value="PKD"/>
    <property type="match status" value="4"/>
</dbReference>
<keyword evidence="3" id="KW-0812">Transmembrane</keyword>
<keyword evidence="8" id="KW-1015">Disulfide bond</keyword>
<dbReference type="InterPro" id="IPR000601">
    <property type="entry name" value="PKD_dom"/>
</dbReference>
<dbReference type="CDD" id="cd00146">
    <property type="entry name" value="PKD"/>
    <property type="match status" value="4"/>
</dbReference>
<dbReference type="CDD" id="cd00110">
    <property type="entry name" value="LamG"/>
    <property type="match status" value="1"/>
</dbReference>
<evidence type="ECO:0000256" key="12">
    <source>
        <dbReference type="SAM" id="SignalP"/>
    </source>
</evidence>
<feature type="domain" description="PKD" evidence="13">
    <location>
        <begin position="1093"/>
        <end position="1179"/>
    </location>
</feature>
<dbReference type="InterPro" id="IPR013320">
    <property type="entry name" value="ConA-like_dom_sf"/>
</dbReference>
<dbReference type="GO" id="GO:0005886">
    <property type="term" value="C:plasma membrane"/>
    <property type="evidence" value="ECO:0007669"/>
    <property type="project" value="TreeGrafter"/>
</dbReference>
<dbReference type="InterPro" id="IPR036116">
    <property type="entry name" value="FN3_sf"/>
</dbReference>
<keyword evidence="11" id="KW-0119">Carbohydrate metabolism</keyword>
<dbReference type="InterPro" id="IPR013783">
    <property type="entry name" value="Ig-like_fold"/>
</dbReference>
<dbReference type="GO" id="GO:0006816">
    <property type="term" value="P:calcium ion transport"/>
    <property type="evidence" value="ECO:0007669"/>
    <property type="project" value="TreeGrafter"/>
</dbReference>
<keyword evidence="4 12" id="KW-0732">Signal</keyword>
<accession>A0A2M9D636</accession>
<dbReference type="SMART" id="SM00089">
    <property type="entry name" value="PKD"/>
    <property type="match status" value="4"/>
</dbReference>
<evidence type="ECO:0000256" key="9">
    <source>
        <dbReference type="ARBA" id="ARBA00023273"/>
    </source>
</evidence>
<dbReference type="Gene3D" id="2.60.40.10">
    <property type="entry name" value="Immunoglobulins"/>
    <property type="match status" value="5"/>
</dbReference>
<evidence type="ECO:0000256" key="10">
    <source>
        <dbReference type="ARBA" id="ARBA00023295"/>
    </source>
</evidence>
<feature type="domain" description="PKD" evidence="13">
    <location>
        <begin position="1482"/>
        <end position="1570"/>
    </location>
</feature>
<evidence type="ECO:0000259" key="13">
    <source>
        <dbReference type="PROSITE" id="PS50093"/>
    </source>
</evidence>
<evidence type="ECO:0000313" key="15">
    <source>
        <dbReference type="EMBL" id="PJJ81162.1"/>
    </source>
</evidence>
<dbReference type="PANTHER" id="PTHR46730:SF4">
    <property type="entry name" value="POLYCYSTIC KIDNEY DISEASE PROTEIN 1-LIKE 1"/>
    <property type="match status" value="1"/>
</dbReference>
<name>A0A2M9D636_9MICO</name>
<dbReference type="SUPFAM" id="SSF49265">
    <property type="entry name" value="Fibronectin type III"/>
    <property type="match status" value="1"/>
</dbReference>
<dbReference type="SMART" id="SM00282">
    <property type="entry name" value="LamG"/>
    <property type="match status" value="2"/>
</dbReference>
<dbReference type="GO" id="GO:0016798">
    <property type="term" value="F:hydrolase activity, acting on glycosyl bonds"/>
    <property type="evidence" value="ECO:0007669"/>
    <property type="project" value="UniProtKB-KW"/>
</dbReference>
<protein>
    <submittedName>
        <fullName evidence="15">PKD repeat protein</fullName>
    </submittedName>
</protein>
<dbReference type="InterPro" id="IPR022409">
    <property type="entry name" value="PKD/Chitinase_dom"/>
</dbReference>
<dbReference type="PROSITE" id="PS50853">
    <property type="entry name" value="FN3"/>
    <property type="match status" value="1"/>
</dbReference>
<evidence type="ECO:0000256" key="8">
    <source>
        <dbReference type="ARBA" id="ARBA00023157"/>
    </source>
</evidence>
<feature type="domain" description="PKD" evidence="13">
    <location>
        <begin position="1009"/>
        <end position="1097"/>
    </location>
</feature>
<keyword evidence="7" id="KW-0472">Membrane</keyword>
<dbReference type="SUPFAM" id="SSF50998">
    <property type="entry name" value="Quinoprotein alcohol dehydrogenase-like"/>
    <property type="match status" value="1"/>
</dbReference>
<dbReference type="GO" id="GO:0000272">
    <property type="term" value="P:polysaccharide catabolic process"/>
    <property type="evidence" value="ECO:0007669"/>
    <property type="project" value="UniProtKB-KW"/>
</dbReference>
<dbReference type="SMART" id="SM00060">
    <property type="entry name" value="FN3"/>
    <property type="match status" value="1"/>
</dbReference>
<keyword evidence="5" id="KW-0677">Repeat</keyword>
<gene>
    <name evidence="15" type="ORF">CLV85_0333</name>
</gene>
<dbReference type="InterPro" id="IPR035986">
    <property type="entry name" value="PKD_dom_sf"/>
</dbReference>
<dbReference type="Pfam" id="PF18911">
    <property type="entry name" value="PKD_4"/>
    <property type="match status" value="4"/>
</dbReference>
<dbReference type="Pfam" id="PF13385">
    <property type="entry name" value="Laminin_G_3"/>
    <property type="match status" value="2"/>
</dbReference>
<comment type="subcellular location">
    <subcellularLocation>
        <location evidence="2">Cell projection</location>
    </subcellularLocation>
    <subcellularLocation>
        <location evidence="1">Membrane</location>
        <topology evidence="1">Multi-pass membrane protein</topology>
    </subcellularLocation>
</comment>
<feature type="chain" id="PRO_5014605114" evidence="12">
    <location>
        <begin position="39"/>
        <end position="1776"/>
    </location>
</feature>
<keyword evidence="16" id="KW-1185">Reference proteome</keyword>
<evidence type="ECO:0000256" key="1">
    <source>
        <dbReference type="ARBA" id="ARBA00004141"/>
    </source>
</evidence>
<keyword evidence="10" id="KW-0378">Hydrolase</keyword>
<dbReference type="Gene3D" id="2.60.120.560">
    <property type="entry name" value="Exo-inulinase, domain 1"/>
    <property type="match status" value="1"/>
</dbReference>
<evidence type="ECO:0000313" key="16">
    <source>
        <dbReference type="Proteomes" id="UP000231742"/>
    </source>
</evidence>
<evidence type="ECO:0000256" key="5">
    <source>
        <dbReference type="ARBA" id="ARBA00022737"/>
    </source>
</evidence>
<dbReference type="RefSeq" id="WP_100387872.1">
    <property type="nucleotide sequence ID" value="NZ_BMZU01000001.1"/>
</dbReference>
<evidence type="ECO:0000256" key="7">
    <source>
        <dbReference type="ARBA" id="ARBA00023136"/>
    </source>
</evidence>
<dbReference type="SMART" id="SM00560">
    <property type="entry name" value="LamGL"/>
    <property type="match status" value="2"/>
</dbReference>
<evidence type="ECO:0000259" key="14">
    <source>
        <dbReference type="PROSITE" id="PS50853"/>
    </source>
</evidence>
<evidence type="ECO:0000256" key="3">
    <source>
        <dbReference type="ARBA" id="ARBA00022692"/>
    </source>
</evidence>
<dbReference type="PANTHER" id="PTHR46730">
    <property type="entry name" value="POLYCYSTIN-1"/>
    <property type="match status" value="1"/>
</dbReference>
<evidence type="ECO:0000256" key="4">
    <source>
        <dbReference type="ARBA" id="ARBA00022729"/>
    </source>
</evidence>
<dbReference type="Gene3D" id="2.60.120.200">
    <property type="match status" value="2"/>
</dbReference>
<dbReference type="GO" id="GO:0042995">
    <property type="term" value="C:cell projection"/>
    <property type="evidence" value="ECO:0007669"/>
    <property type="project" value="UniProtKB-SubCell"/>
</dbReference>
<dbReference type="CDD" id="cd00063">
    <property type="entry name" value="FN3"/>
    <property type="match status" value="1"/>
</dbReference>
<keyword evidence="6" id="KW-1133">Transmembrane helix</keyword>
<dbReference type="SUPFAM" id="SSF49299">
    <property type="entry name" value="PKD domain"/>
    <property type="match status" value="4"/>
</dbReference>
<evidence type="ECO:0000256" key="11">
    <source>
        <dbReference type="ARBA" id="ARBA00023326"/>
    </source>
</evidence>
<dbReference type="EMBL" id="PGFH01000001">
    <property type="protein sequence ID" value="PJJ81162.1"/>
    <property type="molecule type" value="Genomic_DNA"/>
</dbReference>